<dbReference type="CDD" id="cd00082">
    <property type="entry name" value="HisKA"/>
    <property type="match status" value="1"/>
</dbReference>
<dbReference type="InterPro" id="IPR003661">
    <property type="entry name" value="HisK_dim/P_dom"/>
</dbReference>
<evidence type="ECO:0000256" key="7">
    <source>
        <dbReference type="ARBA" id="ARBA00022741"/>
    </source>
</evidence>
<keyword evidence="12 13" id="KW-0472">Membrane</keyword>
<evidence type="ECO:0000256" key="10">
    <source>
        <dbReference type="ARBA" id="ARBA00022989"/>
    </source>
</evidence>
<evidence type="ECO:0000256" key="5">
    <source>
        <dbReference type="ARBA" id="ARBA00022679"/>
    </source>
</evidence>
<dbReference type="InterPro" id="IPR005467">
    <property type="entry name" value="His_kinase_dom"/>
</dbReference>
<evidence type="ECO:0000256" key="8">
    <source>
        <dbReference type="ARBA" id="ARBA00022777"/>
    </source>
</evidence>
<dbReference type="AlphaFoldDB" id="A0A9D2JAQ5"/>
<dbReference type="SMART" id="SM00387">
    <property type="entry name" value="HATPase_c"/>
    <property type="match status" value="1"/>
</dbReference>
<keyword evidence="6 13" id="KW-0812">Transmembrane</keyword>
<evidence type="ECO:0000256" key="9">
    <source>
        <dbReference type="ARBA" id="ARBA00022840"/>
    </source>
</evidence>
<dbReference type="PANTHER" id="PTHR45453">
    <property type="entry name" value="PHOSPHATE REGULON SENSOR PROTEIN PHOR"/>
    <property type="match status" value="1"/>
</dbReference>
<dbReference type="Gene3D" id="1.10.287.130">
    <property type="match status" value="1"/>
</dbReference>
<name>A0A9D2JAQ5_9FIRM</name>
<dbReference type="SMART" id="SM00388">
    <property type="entry name" value="HisKA"/>
    <property type="match status" value="1"/>
</dbReference>
<gene>
    <name evidence="15" type="ORF">H9811_07220</name>
</gene>
<dbReference type="InterPro" id="IPR036890">
    <property type="entry name" value="HATPase_C_sf"/>
</dbReference>
<accession>A0A9D2JAQ5</accession>
<organism evidence="15 16">
    <name type="scientific">Candidatus Gemmiger excrementigallinarum</name>
    <dbReference type="NCBI Taxonomy" id="2838609"/>
    <lineage>
        <taxon>Bacteria</taxon>
        <taxon>Bacillati</taxon>
        <taxon>Bacillota</taxon>
        <taxon>Clostridia</taxon>
        <taxon>Eubacteriales</taxon>
        <taxon>Gemmiger</taxon>
    </lineage>
</organism>
<dbReference type="PANTHER" id="PTHR45453:SF1">
    <property type="entry name" value="PHOSPHATE REGULON SENSOR PROTEIN PHOR"/>
    <property type="match status" value="1"/>
</dbReference>
<comment type="caution">
    <text evidence="15">The sequence shown here is derived from an EMBL/GenBank/DDBJ whole genome shotgun (WGS) entry which is preliminary data.</text>
</comment>
<keyword evidence="7" id="KW-0547">Nucleotide-binding</keyword>
<dbReference type="PRINTS" id="PR00344">
    <property type="entry name" value="BCTRLSENSOR"/>
</dbReference>
<dbReference type="GO" id="GO:0005886">
    <property type="term" value="C:plasma membrane"/>
    <property type="evidence" value="ECO:0007669"/>
    <property type="project" value="TreeGrafter"/>
</dbReference>
<evidence type="ECO:0000256" key="12">
    <source>
        <dbReference type="ARBA" id="ARBA00023136"/>
    </source>
</evidence>
<protein>
    <recommendedName>
        <fullName evidence="3">histidine kinase</fullName>
        <ecNumber evidence="3">2.7.13.3</ecNumber>
    </recommendedName>
</protein>
<feature type="transmembrane region" description="Helical" evidence="13">
    <location>
        <begin position="52"/>
        <end position="73"/>
    </location>
</feature>
<keyword evidence="4" id="KW-0597">Phosphoprotein</keyword>
<evidence type="ECO:0000256" key="11">
    <source>
        <dbReference type="ARBA" id="ARBA00023012"/>
    </source>
</evidence>
<evidence type="ECO:0000256" key="3">
    <source>
        <dbReference type="ARBA" id="ARBA00012438"/>
    </source>
</evidence>
<evidence type="ECO:0000313" key="15">
    <source>
        <dbReference type="EMBL" id="HIZ42337.1"/>
    </source>
</evidence>
<comment type="subcellular location">
    <subcellularLocation>
        <location evidence="2">Membrane</location>
    </subcellularLocation>
</comment>
<proteinExistence type="predicted"/>
<dbReference type="Pfam" id="PF02518">
    <property type="entry name" value="HATPase_c"/>
    <property type="match status" value="1"/>
</dbReference>
<dbReference type="GO" id="GO:0004721">
    <property type="term" value="F:phosphoprotein phosphatase activity"/>
    <property type="evidence" value="ECO:0007669"/>
    <property type="project" value="TreeGrafter"/>
</dbReference>
<dbReference type="Gene3D" id="3.30.565.10">
    <property type="entry name" value="Histidine kinase-like ATPase, C-terminal domain"/>
    <property type="match status" value="1"/>
</dbReference>
<evidence type="ECO:0000256" key="13">
    <source>
        <dbReference type="SAM" id="Phobius"/>
    </source>
</evidence>
<dbReference type="SUPFAM" id="SSF55874">
    <property type="entry name" value="ATPase domain of HSP90 chaperone/DNA topoisomerase II/histidine kinase"/>
    <property type="match status" value="1"/>
</dbReference>
<dbReference type="EMBL" id="DXBP01000048">
    <property type="protein sequence ID" value="HIZ42337.1"/>
    <property type="molecule type" value="Genomic_DNA"/>
</dbReference>
<evidence type="ECO:0000313" key="16">
    <source>
        <dbReference type="Proteomes" id="UP000824048"/>
    </source>
</evidence>
<dbReference type="FunFam" id="3.30.565.10:FF:000013">
    <property type="entry name" value="Two-component sensor histidine kinase"/>
    <property type="match status" value="1"/>
</dbReference>
<evidence type="ECO:0000256" key="4">
    <source>
        <dbReference type="ARBA" id="ARBA00022553"/>
    </source>
</evidence>
<dbReference type="PROSITE" id="PS50109">
    <property type="entry name" value="HIS_KIN"/>
    <property type="match status" value="1"/>
</dbReference>
<dbReference type="Pfam" id="PF00512">
    <property type="entry name" value="HisKA"/>
    <property type="match status" value="1"/>
</dbReference>
<dbReference type="Proteomes" id="UP000824048">
    <property type="component" value="Unassembled WGS sequence"/>
</dbReference>
<dbReference type="EC" id="2.7.13.3" evidence="3"/>
<dbReference type="InterPro" id="IPR036097">
    <property type="entry name" value="HisK_dim/P_sf"/>
</dbReference>
<evidence type="ECO:0000256" key="2">
    <source>
        <dbReference type="ARBA" id="ARBA00004370"/>
    </source>
</evidence>
<comment type="catalytic activity">
    <reaction evidence="1">
        <text>ATP + protein L-histidine = ADP + protein N-phospho-L-histidine.</text>
        <dbReference type="EC" id="2.7.13.3"/>
    </reaction>
</comment>
<keyword evidence="5" id="KW-0808">Transferase</keyword>
<evidence type="ECO:0000256" key="1">
    <source>
        <dbReference type="ARBA" id="ARBA00000085"/>
    </source>
</evidence>
<reference evidence="15" key="2">
    <citation type="submission" date="2021-04" db="EMBL/GenBank/DDBJ databases">
        <authorList>
            <person name="Gilroy R."/>
        </authorList>
    </citation>
    <scope>NUCLEOTIDE SEQUENCE</scope>
    <source>
        <strain evidence="15">ChiSxjej1B13-11774</strain>
    </source>
</reference>
<keyword evidence="9" id="KW-0067">ATP-binding</keyword>
<keyword evidence="10 13" id="KW-1133">Transmembrane helix</keyword>
<sequence length="364" mass="41223">MVGIVLGTFLLFFVGYNFYKMLQDSFLYSYIDFVTPFVVIPLYNLMLGVRDMALLVVILVVGAGWLGTTWAFFRLYQRDITKVVQAAGTLMDPDAAPPQLPDVLAPAEASLRIARQQVQHNADLAREAEQRKNDLIVYLAHDLKTPLTSVIGYLTLLRDEPQISLELRARYTGIALDKAERLEDLINEFFDITRFNLSHIELDRRPTDLTRMLEQVISEFGPMLAEQHLTCHADLPPRLEYDCDPDKMARVLDNLLRNACHYSTPGTQVDITARKEEDGIVLTFHNFGHTIPPEKLDRLFEQFFRLDESRASRTGGAGLGLAIARQIVELHGGTIQAESADNQILFTLRLPLPQENRKISAEKP</sequence>
<evidence type="ECO:0000259" key="14">
    <source>
        <dbReference type="PROSITE" id="PS50109"/>
    </source>
</evidence>
<dbReference type="GO" id="GO:0000155">
    <property type="term" value="F:phosphorelay sensor kinase activity"/>
    <property type="evidence" value="ECO:0007669"/>
    <property type="project" value="InterPro"/>
</dbReference>
<feature type="transmembrane region" description="Helical" evidence="13">
    <location>
        <begin position="27"/>
        <end position="45"/>
    </location>
</feature>
<dbReference type="InterPro" id="IPR050351">
    <property type="entry name" value="BphY/WalK/GraS-like"/>
</dbReference>
<dbReference type="GO" id="GO:0005524">
    <property type="term" value="F:ATP binding"/>
    <property type="evidence" value="ECO:0007669"/>
    <property type="project" value="UniProtKB-KW"/>
</dbReference>
<feature type="domain" description="Histidine kinase" evidence="14">
    <location>
        <begin position="138"/>
        <end position="354"/>
    </location>
</feature>
<keyword evidence="11" id="KW-0902">Two-component regulatory system</keyword>
<dbReference type="GO" id="GO:0016036">
    <property type="term" value="P:cellular response to phosphate starvation"/>
    <property type="evidence" value="ECO:0007669"/>
    <property type="project" value="TreeGrafter"/>
</dbReference>
<keyword evidence="8 15" id="KW-0418">Kinase</keyword>
<reference evidence="15" key="1">
    <citation type="journal article" date="2021" name="PeerJ">
        <title>Extensive microbial diversity within the chicken gut microbiome revealed by metagenomics and culture.</title>
        <authorList>
            <person name="Gilroy R."/>
            <person name="Ravi A."/>
            <person name="Getino M."/>
            <person name="Pursley I."/>
            <person name="Horton D.L."/>
            <person name="Alikhan N.F."/>
            <person name="Baker D."/>
            <person name="Gharbi K."/>
            <person name="Hall N."/>
            <person name="Watson M."/>
            <person name="Adriaenssens E.M."/>
            <person name="Foster-Nyarko E."/>
            <person name="Jarju S."/>
            <person name="Secka A."/>
            <person name="Antonio M."/>
            <person name="Oren A."/>
            <person name="Chaudhuri R.R."/>
            <person name="La Ragione R."/>
            <person name="Hildebrand F."/>
            <person name="Pallen M.J."/>
        </authorList>
    </citation>
    <scope>NUCLEOTIDE SEQUENCE</scope>
    <source>
        <strain evidence="15">ChiSxjej1B13-11774</strain>
    </source>
</reference>
<evidence type="ECO:0000256" key="6">
    <source>
        <dbReference type="ARBA" id="ARBA00022692"/>
    </source>
</evidence>
<dbReference type="InterPro" id="IPR003594">
    <property type="entry name" value="HATPase_dom"/>
</dbReference>
<dbReference type="SUPFAM" id="SSF47384">
    <property type="entry name" value="Homodimeric domain of signal transducing histidine kinase"/>
    <property type="match status" value="1"/>
</dbReference>
<dbReference type="InterPro" id="IPR004358">
    <property type="entry name" value="Sig_transdc_His_kin-like_C"/>
</dbReference>